<name>A0A0N5AFE3_9BILA</name>
<keyword evidence="1 5" id="KW-0808">Transferase</keyword>
<proteinExistence type="inferred from homology"/>
<dbReference type="GO" id="GO:0007030">
    <property type="term" value="P:Golgi organization"/>
    <property type="evidence" value="ECO:0007669"/>
    <property type="project" value="TreeGrafter"/>
</dbReference>
<comment type="subcellular location">
    <subcellularLocation>
        <location evidence="5">Membrane</location>
        <topology evidence="5">Peripheral membrane protein</topology>
    </subcellularLocation>
</comment>
<dbReference type="GO" id="GO:0004430">
    <property type="term" value="F:1-phosphatidylinositol 4-kinase activity"/>
    <property type="evidence" value="ECO:0007669"/>
    <property type="project" value="UniProtKB-UniRule"/>
</dbReference>
<evidence type="ECO:0000256" key="5">
    <source>
        <dbReference type="RuleBase" id="RU367084"/>
    </source>
</evidence>
<keyword evidence="3 5" id="KW-0418">Kinase</keyword>
<sequence length="213" mass="24333">MENLAEGIANNVQDASVHKTFKIDSQTEGSINEAIGKKESVSGTDDDEDTEILLRKKVKSKKNYTKGILRKERNLERTPLLSTAQRSLRGGAVDHVYDNIRRSTSSEEEDYAIFSFEKYGSFGGEEFRATIFEAARAIHRGIFPERIRQGSSGSYFVLNCNREKIGVFKPKNEEPYGHLNPKWVKWIHRIFFPCCFGRSCLLPNQEGKFIIYV</sequence>
<keyword evidence="6" id="KW-1185">Reference proteome</keyword>
<evidence type="ECO:0000256" key="2">
    <source>
        <dbReference type="ARBA" id="ARBA00022741"/>
    </source>
</evidence>
<dbReference type="GO" id="GO:0005802">
    <property type="term" value="C:trans-Golgi network"/>
    <property type="evidence" value="ECO:0007669"/>
    <property type="project" value="TreeGrafter"/>
</dbReference>
<dbReference type="GO" id="GO:0005524">
    <property type="term" value="F:ATP binding"/>
    <property type="evidence" value="ECO:0007669"/>
    <property type="project" value="UniProtKB-UniRule"/>
</dbReference>
<dbReference type="EC" id="2.7.1.67" evidence="5"/>
<evidence type="ECO:0000256" key="4">
    <source>
        <dbReference type="ARBA" id="ARBA00022840"/>
    </source>
</evidence>
<evidence type="ECO:0000313" key="6">
    <source>
        <dbReference type="Proteomes" id="UP000046393"/>
    </source>
</evidence>
<dbReference type="AlphaFoldDB" id="A0A0N5AFE3"/>
<dbReference type="GO" id="GO:0005765">
    <property type="term" value="C:lysosomal membrane"/>
    <property type="evidence" value="ECO:0007669"/>
    <property type="project" value="TreeGrafter"/>
</dbReference>
<organism evidence="6 7">
    <name type="scientific">Syphacia muris</name>
    <dbReference type="NCBI Taxonomy" id="451379"/>
    <lineage>
        <taxon>Eukaryota</taxon>
        <taxon>Metazoa</taxon>
        <taxon>Ecdysozoa</taxon>
        <taxon>Nematoda</taxon>
        <taxon>Chromadorea</taxon>
        <taxon>Rhabditida</taxon>
        <taxon>Spirurina</taxon>
        <taxon>Oxyuridomorpha</taxon>
        <taxon>Oxyuroidea</taxon>
        <taxon>Oxyuridae</taxon>
        <taxon>Syphacia</taxon>
    </lineage>
</organism>
<dbReference type="Proteomes" id="UP000046393">
    <property type="component" value="Unplaced"/>
</dbReference>
<dbReference type="InterPro" id="IPR039756">
    <property type="entry name" value="Lsb6/PI4K2"/>
</dbReference>
<dbReference type="STRING" id="451379.A0A0N5AFE3"/>
<dbReference type="PANTHER" id="PTHR12865:SF1">
    <property type="entry name" value="PHOSPHATIDYLINOSITOL 4-KINASE TYPE 2"/>
    <property type="match status" value="1"/>
</dbReference>
<keyword evidence="2 5" id="KW-0547">Nucleotide-binding</keyword>
<evidence type="ECO:0000256" key="3">
    <source>
        <dbReference type="ARBA" id="ARBA00022777"/>
    </source>
</evidence>
<dbReference type="PANTHER" id="PTHR12865">
    <property type="entry name" value="PHOSPHATIDYLINOSITOL 4-KINASE TYPE-II"/>
    <property type="match status" value="1"/>
</dbReference>
<dbReference type="GO" id="GO:0005886">
    <property type="term" value="C:plasma membrane"/>
    <property type="evidence" value="ECO:0007669"/>
    <property type="project" value="TreeGrafter"/>
</dbReference>
<evidence type="ECO:0000313" key="7">
    <source>
        <dbReference type="WBParaSite" id="SMUV_0000299501-mRNA-1"/>
    </source>
</evidence>
<keyword evidence="5" id="KW-0472">Membrane</keyword>
<reference evidence="7" key="1">
    <citation type="submission" date="2017-02" db="UniProtKB">
        <authorList>
            <consortium name="WormBaseParasite"/>
        </authorList>
    </citation>
    <scope>IDENTIFICATION</scope>
</reference>
<dbReference type="GO" id="GO:0046854">
    <property type="term" value="P:phosphatidylinositol phosphate biosynthetic process"/>
    <property type="evidence" value="ECO:0007669"/>
    <property type="project" value="UniProtKB-UniRule"/>
</dbReference>
<dbReference type="WBParaSite" id="SMUV_0000299501-mRNA-1">
    <property type="protein sequence ID" value="SMUV_0000299501-mRNA-1"/>
    <property type="gene ID" value="SMUV_0000299501"/>
</dbReference>
<accession>A0A0N5AFE3</accession>
<protein>
    <recommendedName>
        <fullName evidence="5">Phosphatidylinositol 4-kinase type 2</fullName>
        <ecNumber evidence="5">2.7.1.67</ecNumber>
    </recommendedName>
</protein>
<keyword evidence="4 5" id="KW-0067">ATP-binding</keyword>
<dbReference type="GO" id="GO:0007032">
    <property type="term" value="P:endosome organization"/>
    <property type="evidence" value="ECO:0007669"/>
    <property type="project" value="TreeGrafter"/>
</dbReference>
<evidence type="ECO:0000256" key="1">
    <source>
        <dbReference type="ARBA" id="ARBA00022679"/>
    </source>
</evidence>
<comment type="similarity">
    <text evidence="5">Belongs to the PI3/PI4-kinase family. Type II PI4K subfamily.</text>
</comment>
<comment type="catalytic activity">
    <reaction evidence="5">
        <text>a 1,2-diacyl-sn-glycero-3-phospho-(1D-myo-inositol) + ATP = a 1,2-diacyl-sn-glycero-3-phospho-(1D-myo-inositol 4-phosphate) + ADP + H(+)</text>
        <dbReference type="Rhea" id="RHEA:19877"/>
        <dbReference type="ChEBI" id="CHEBI:15378"/>
        <dbReference type="ChEBI" id="CHEBI:30616"/>
        <dbReference type="ChEBI" id="CHEBI:57880"/>
        <dbReference type="ChEBI" id="CHEBI:58178"/>
        <dbReference type="ChEBI" id="CHEBI:456216"/>
        <dbReference type="EC" id="2.7.1.67"/>
    </reaction>
</comment>
<dbReference type="GO" id="GO:0005768">
    <property type="term" value="C:endosome"/>
    <property type="evidence" value="ECO:0007669"/>
    <property type="project" value="TreeGrafter"/>
</dbReference>